<feature type="domain" description="Rab-GAP TBC" evidence="3">
    <location>
        <begin position="293"/>
        <end position="512"/>
    </location>
</feature>
<dbReference type="Pfam" id="PF00566">
    <property type="entry name" value="RabGAP-TBC"/>
    <property type="match status" value="1"/>
</dbReference>
<dbReference type="Proteomes" id="UP001157974">
    <property type="component" value="Unassembled WGS sequence"/>
</dbReference>
<keyword evidence="5" id="KW-1185">Reference proteome</keyword>
<dbReference type="SUPFAM" id="SSF47923">
    <property type="entry name" value="Ypt/Rab-GAP domain of gyp1p"/>
    <property type="match status" value="2"/>
</dbReference>
<dbReference type="AlphaFoldDB" id="A0AAV8V2Y0"/>
<dbReference type="InterPro" id="IPR035969">
    <property type="entry name" value="Rab-GAP_TBC_sf"/>
</dbReference>
<evidence type="ECO:0000313" key="5">
    <source>
        <dbReference type="Proteomes" id="UP001157974"/>
    </source>
</evidence>
<reference evidence="4 5" key="1">
    <citation type="journal article" date="2023" name="Nat. Commun.">
        <title>Origin of minicircular mitochondrial genomes in red algae.</title>
        <authorList>
            <person name="Lee Y."/>
            <person name="Cho C.H."/>
            <person name="Lee Y.M."/>
            <person name="Park S.I."/>
            <person name="Yang J.H."/>
            <person name="West J.A."/>
            <person name="Bhattacharya D."/>
            <person name="Yoon H.S."/>
        </authorList>
    </citation>
    <scope>NUCLEOTIDE SEQUENCE [LARGE SCALE GENOMIC DNA]</scope>
    <source>
        <strain evidence="4 5">CCMP1338</strain>
        <tissue evidence="4">Whole cell</tissue>
    </source>
</reference>
<evidence type="ECO:0000256" key="2">
    <source>
        <dbReference type="SAM" id="MobiDB-lite"/>
    </source>
</evidence>
<dbReference type="PANTHER" id="PTHR22957">
    <property type="entry name" value="TBC1 DOMAIN FAMILY MEMBER GTPASE-ACTIVATING PROTEIN"/>
    <property type="match status" value="1"/>
</dbReference>
<name>A0AAV8V2Y0_9RHOD</name>
<dbReference type="EMBL" id="JAMWBK010000002">
    <property type="protein sequence ID" value="KAJ8908248.1"/>
    <property type="molecule type" value="Genomic_DNA"/>
</dbReference>
<dbReference type="Gene3D" id="1.10.8.270">
    <property type="entry name" value="putative rabgap domain of human tbc1 domain family member 14 like domains"/>
    <property type="match status" value="1"/>
</dbReference>
<dbReference type="PROSITE" id="PS50086">
    <property type="entry name" value="TBC_RABGAP"/>
    <property type="match status" value="1"/>
</dbReference>
<organism evidence="4 5">
    <name type="scientific">Rhodosorus marinus</name>
    <dbReference type="NCBI Taxonomy" id="101924"/>
    <lineage>
        <taxon>Eukaryota</taxon>
        <taxon>Rhodophyta</taxon>
        <taxon>Stylonematophyceae</taxon>
        <taxon>Stylonematales</taxon>
        <taxon>Stylonemataceae</taxon>
        <taxon>Rhodosorus</taxon>
    </lineage>
</organism>
<evidence type="ECO:0000256" key="1">
    <source>
        <dbReference type="ARBA" id="ARBA00022468"/>
    </source>
</evidence>
<sequence length="574" mass="65409">MDELDSDLRLPTVKRTGLIARFEGEIGSDRGRISVIEEEPTESSPSVPRTPEGLDDNQRKRNVVLRFYGSHSEDAVDGDEVTLHFSDVLAVRRRNSCISFWAHGGALLLKLMTTEGKGMLNALVQREILDPEGPGLYVPSKSISRRIFESNDASLEPPSTSLVHSLRGSILEQLPSSSESSPAPSLSKTFARVPKALKWWKEYNQPFLTEIGFGQTSSTTERTTGKEDLNDLDLEFTQDEDMSPFPDHLTPVFHIAKYLRGVPVDAAVLETSMDEEGKISDCEVFKIAIGAGGLAPDLRRTVWPFLAGVYEWDSTRKERETKAAKMVEQYENLKSAAQQRRDHKHARNSKASENDRVAYDPIEQIQKDVNRTDRDVKAFQEDDAPLLARMEELLYVYAVENPAIGYCQGMSDLISPLLWAFREDHQSMTYFCFAEIMSRQWSQNFLHSGGGISKQLEDLKSLTCKADPEVAELFEVVDPSYYSLYRWTLVHFKRELEFPDVARLWEVIWLDWEMDLHLYVALGLLVRHRDQVLSGCNTFDRLLKFVNLMSQRLDVDLALRDAIDLRKKYSRKQS</sequence>
<accession>A0AAV8V2Y0</accession>
<evidence type="ECO:0000259" key="3">
    <source>
        <dbReference type="PROSITE" id="PS50086"/>
    </source>
</evidence>
<dbReference type="Gene3D" id="1.10.472.80">
    <property type="entry name" value="Ypt/Rab-GAP domain of gyp1p, domain 3"/>
    <property type="match status" value="1"/>
</dbReference>
<evidence type="ECO:0000313" key="4">
    <source>
        <dbReference type="EMBL" id="KAJ8908248.1"/>
    </source>
</evidence>
<feature type="region of interest" description="Disordered" evidence="2">
    <location>
        <begin position="335"/>
        <end position="355"/>
    </location>
</feature>
<gene>
    <name evidence="4" type="ORF">NDN08_008339</name>
</gene>
<protein>
    <recommendedName>
        <fullName evidence="3">Rab-GAP TBC domain-containing protein</fullName>
    </recommendedName>
</protein>
<dbReference type="GO" id="GO:0005096">
    <property type="term" value="F:GTPase activator activity"/>
    <property type="evidence" value="ECO:0007669"/>
    <property type="project" value="UniProtKB-KW"/>
</dbReference>
<proteinExistence type="predicted"/>
<dbReference type="PANTHER" id="PTHR22957:SF502">
    <property type="entry name" value="SMALL G PROTEIN SIGNALING MODULATOR 2-RELATED"/>
    <property type="match status" value="1"/>
</dbReference>
<keyword evidence="1" id="KW-0343">GTPase activation</keyword>
<dbReference type="SMART" id="SM00164">
    <property type="entry name" value="TBC"/>
    <property type="match status" value="1"/>
</dbReference>
<dbReference type="InterPro" id="IPR000195">
    <property type="entry name" value="Rab-GAP-TBC_dom"/>
</dbReference>
<comment type="caution">
    <text evidence="4">The sequence shown here is derived from an EMBL/GenBank/DDBJ whole genome shotgun (WGS) entry which is preliminary data.</text>
</comment>